<comment type="caution">
    <text evidence="1">The sequence shown here is derived from an EMBL/GenBank/DDBJ whole genome shotgun (WGS) entry which is preliminary data.</text>
</comment>
<protein>
    <submittedName>
        <fullName evidence="1">Uncharacterized protein</fullName>
    </submittedName>
</protein>
<dbReference type="RefSeq" id="WP_269285321.1">
    <property type="nucleotide sequence ID" value="NZ_JAPVOI010000005.1"/>
</dbReference>
<name>A0ABT4KP33_9HYPH</name>
<sequence length="74" mass="8280">MKTDHAQARTYGNSSLLNLDHAKSISFPRAPLLDHVDQHSIVRATLRSHPARTAHWMFDQGLISLSADLDMLDS</sequence>
<dbReference type="EMBL" id="JAPVOI010000005">
    <property type="protein sequence ID" value="MCZ4093540.1"/>
    <property type="molecule type" value="Genomic_DNA"/>
</dbReference>
<evidence type="ECO:0000313" key="1">
    <source>
        <dbReference type="EMBL" id="MCZ4093540.1"/>
    </source>
</evidence>
<reference evidence="1" key="1">
    <citation type="submission" date="2022-10" db="EMBL/GenBank/DDBJ databases">
        <title>Whole genome sequencing of three plant growth promoting bacteria isolated from Vachellia tortilis subsp. raddiana in Morocco.</title>
        <authorList>
            <person name="Hnini M."/>
            <person name="Zouagui R."/>
            <person name="Zouagui H."/>
            <person name="Chemao Elfihri M.-W."/>
            <person name="Ibrahimi A."/>
            <person name="Sbabou L."/>
            <person name="Aurag J."/>
        </authorList>
    </citation>
    <scope>NUCLEOTIDE SEQUENCE</scope>
    <source>
        <strain evidence="1">LMR678</strain>
    </source>
</reference>
<gene>
    <name evidence="1" type="ORF">O3W52_27350</name>
</gene>
<proteinExistence type="predicted"/>
<accession>A0ABT4KP33</accession>
<organism evidence="1 2">
    <name type="scientific">Sinorhizobium psoraleae</name>
    <dbReference type="NCBI Taxonomy" id="520838"/>
    <lineage>
        <taxon>Bacteria</taxon>
        <taxon>Pseudomonadati</taxon>
        <taxon>Pseudomonadota</taxon>
        <taxon>Alphaproteobacteria</taxon>
        <taxon>Hyphomicrobiales</taxon>
        <taxon>Rhizobiaceae</taxon>
        <taxon>Sinorhizobium/Ensifer group</taxon>
        <taxon>Sinorhizobium</taxon>
    </lineage>
</organism>
<evidence type="ECO:0000313" key="2">
    <source>
        <dbReference type="Proteomes" id="UP001079430"/>
    </source>
</evidence>
<dbReference type="Proteomes" id="UP001079430">
    <property type="component" value="Unassembled WGS sequence"/>
</dbReference>
<keyword evidence="2" id="KW-1185">Reference proteome</keyword>